<feature type="domain" description="Apple" evidence="1">
    <location>
        <begin position="4"/>
        <end position="76"/>
    </location>
</feature>
<dbReference type="EMBL" id="VXIV02002241">
    <property type="protein sequence ID" value="KAF6026602.1"/>
    <property type="molecule type" value="Genomic_DNA"/>
</dbReference>
<dbReference type="Proteomes" id="UP000593567">
    <property type="component" value="Unassembled WGS sequence"/>
</dbReference>
<evidence type="ECO:0000313" key="3">
    <source>
        <dbReference type="Proteomes" id="UP000593567"/>
    </source>
</evidence>
<dbReference type="InterPro" id="IPR003609">
    <property type="entry name" value="Pan_app"/>
</dbReference>
<dbReference type="Gene3D" id="3.50.4.10">
    <property type="entry name" value="Hepatocyte Growth Factor"/>
    <property type="match status" value="1"/>
</dbReference>
<keyword evidence="3" id="KW-1185">Reference proteome</keyword>
<organism evidence="2 3">
    <name type="scientific">Bugula neritina</name>
    <name type="common">Brown bryozoan</name>
    <name type="synonym">Sertularia neritina</name>
    <dbReference type="NCBI Taxonomy" id="10212"/>
    <lineage>
        <taxon>Eukaryota</taxon>
        <taxon>Metazoa</taxon>
        <taxon>Spiralia</taxon>
        <taxon>Lophotrochozoa</taxon>
        <taxon>Bryozoa</taxon>
        <taxon>Gymnolaemata</taxon>
        <taxon>Cheilostomatida</taxon>
        <taxon>Flustrina</taxon>
        <taxon>Buguloidea</taxon>
        <taxon>Bugulidae</taxon>
        <taxon>Bugula</taxon>
    </lineage>
</organism>
<dbReference type="OrthoDB" id="10255512at2759"/>
<reference evidence="2" key="1">
    <citation type="submission" date="2020-06" db="EMBL/GenBank/DDBJ databases">
        <title>Draft genome of Bugula neritina, a colonial animal packing powerful symbionts and potential medicines.</title>
        <authorList>
            <person name="Rayko M."/>
        </authorList>
    </citation>
    <scope>NUCLEOTIDE SEQUENCE [LARGE SCALE GENOMIC DNA]</scope>
    <source>
        <strain evidence="2">Kwan_BN1</strain>
    </source>
</reference>
<sequence>MKFCLRAGVKLENHVQEMYLVSSSGRCLQLCIQTEFCLSVNYNNVTRVCQLNDVTDLGDSPLTSDSEFRFYTSVDCAGLAVYTLFSNMHHYVYPSLIAEG</sequence>
<gene>
    <name evidence="2" type="ORF">EB796_015078</name>
</gene>
<accession>A0A7J7JJS6</accession>
<dbReference type="SUPFAM" id="SSF57414">
    <property type="entry name" value="Hairpin loop containing domain-like"/>
    <property type="match status" value="1"/>
</dbReference>
<proteinExistence type="predicted"/>
<protein>
    <recommendedName>
        <fullName evidence="1">Apple domain-containing protein</fullName>
    </recommendedName>
</protein>
<dbReference type="Pfam" id="PF00024">
    <property type="entry name" value="PAN_1"/>
    <property type="match status" value="1"/>
</dbReference>
<comment type="caution">
    <text evidence="2">The sequence shown here is derived from an EMBL/GenBank/DDBJ whole genome shotgun (WGS) entry which is preliminary data.</text>
</comment>
<dbReference type="PROSITE" id="PS50948">
    <property type="entry name" value="PAN"/>
    <property type="match status" value="1"/>
</dbReference>
<evidence type="ECO:0000313" key="2">
    <source>
        <dbReference type="EMBL" id="KAF6026602.1"/>
    </source>
</evidence>
<dbReference type="SMART" id="SM00473">
    <property type="entry name" value="PAN_AP"/>
    <property type="match status" value="1"/>
</dbReference>
<name>A0A7J7JJS6_BUGNE</name>
<evidence type="ECO:0000259" key="1">
    <source>
        <dbReference type="PROSITE" id="PS50948"/>
    </source>
</evidence>
<dbReference type="AlphaFoldDB" id="A0A7J7JJS6"/>